<name>A0A8J4RQI8_9ROSI</name>
<protein>
    <submittedName>
        <fullName evidence="1">Uncharacterized protein</fullName>
    </submittedName>
</protein>
<keyword evidence="2" id="KW-1185">Reference proteome</keyword>
<dbReference type="Proteomes" id="UP000737018">
    <property type="component" value="Unassembled WGS sequence"/>
</dbReference>
<gene>
    <name evidence="1" type="ORF">CMV_008750</name>
</gene>
<dbReference type="EMBL" id="JRKL02000930">
    <property type="protein sequence ID" value="KAF3967223.1"/>
    <property type="molecule type" value="Genomic_DNA"/>
</dbReference>
<proteinExistence type="predicted"/>
<reference evidence="1" key="1">
    <citation type="submission" date="2020-03" db="EMBL/GenBank/DDBJ databases">
        <title>Castanea mollissima Vanexum genome sequencing.</title>
        <authorList>
            <person name="Staton M."/>
        </authorList>
    </citation>
    <scope>NUCLEOTIDE SEQUENCE</scope>
    <source>
        <tissue evidence="1">Leaf</tissue>
    </source>
</reference>
<organism evidence="1 2">
    <name type="scientific">Castanea mollissima</name>
    <name type="common">Chinese chestnut</name>
    <dbReference type="NCBI Taxonomy" id="60419"/>
    <lineage>
        <taxon>Eukaryota</taxon>
        <taxon>Viridiplantae</taxon>
        <taxon>Streptophyta</taxon>
        <taxon>Embryophyta</taxon>
        <taxon>Tracheophyta</taxon>
        <taxon>Spermatophyta</taxon>
        <taxon>Magnoliopsida</taxon>
        <taxon>eudicotyledons</taxon>
        <taxon>Gunneridae</taxon>
        <taxon>Pentapetalae</taxon>
        <taxon>rosids</taxon>
        <taxon>fabids</taxon>
        <taxon>Fagales</taxon>
        <taxon>Fagaceae</taxon>
        <taxon>Castanea</taxon>
    </lineage>
</organism>
<comment type="caution">
    <text evidence="1">The sequence shown here is derived from an EMBL/GenBank/DDBJ whole genome shotgun (WGS) entry which is preliminary data.</text>
</comment>
<accession>A0A8J4RQI8</accession>
<evidence type="ECO:0000313" key="1">
    <source>
        <dbReference type="EMBL" id="KAF3967223.1"/>
    </source>
</evidence>
<evidence type="ECO:0000313" key="2">
    <source>
        <dbReference type="Proteomes" id="UP000737018"/>
    </source>
</evidence>
<sequence>MYMIGMEECSVQMGCGTRQHFPEITFIFQGSKGIPQLLSFTLHDMFGDTTLSSEAIDQLKVHPSSKAPLSDICFIKGNGSSLKSLLLSECIDLPELVSFWALGSP</sequence>
<dbReference type="AlphaFoldDB" id="A0A8J4RQI8"/>